<evidence type="ECO:0000259" key="9">
    <source>
        <dbReference type="Pfam" id="PF00291"/>
    </source>
</evidence>
<evidence type="ECO:0000256" key="4">
    <source>
        <dbReference type="ARBA" id="ARBA00012096"/>
    </source>
</evidence>
<dbReference type="GO" id="GO:0006565">
    <property type="term" value="P:L-serine catabolic process"/>
    <property type="evidence" value="ECO:0007669"/>
    <property type="project" value="TreeGrafter"/>
</dbReference>
<evidence type="ECO:0000256" key="6">
    <source>
        <dbReference type="ARBA" id="ARBA00023239"/>
    </source>
</evidence>
<dbReference type="EMBL" id="LGCL01000003">
    <property type="protein sequence ID" value="KPL80817.1"/>
    <property type="molecule type" value="Genomic_DNA"/>
</dbReference>
<dbReference type="InterPro" id="IPR000634">
    <property type="entry name" value="Ser/Thr_deHydtase_PyrdxlP-BS"/>
</dbReference>
<dbReference type="Pfam" id="PF00291">
    <property type="entry name" value="PALP"/>
    <property type="match status" value="1"/>
</dbReference>
<organism evidence="10 11">
    <name type="scientific">Ornatilinea apprima</name>
    <dbReference type="NCBI Taxonomy" id="1134406"/>
    <lineage>
        <taxon>Bacteria</taxon>
        <taxon>Bacillati</taxon>
        <taxon>Chloroflexota</taxon>
        <taxon>Anaerolineae</taxon>
        <taxon>Anaerolineales</taxon>
        <taxon>Anaerolineaceae</taxon>
        <taxon>Ornatilinea</taxon>
    </lineage>
</organism>
<dbReference type="OrthoDB" id="9811476at2"/>
<reference evidence="10 11" key="1">
    <citation type="submission" date="2015-07" db="EMBL/GenBank/DDBJ databases">
        <title>Genome sequence of Ornatilinea apprima DSM 23815.</title>
        <authorList>
            <person name="Hemp J."/>
            <person name="Ward L.M."/>
            <person name="Pace L.A."/>
            <person name="Fischer W.W."/>
        </authorList>
    </citation>
    <scope>NUCLEOTIDE SEQUENCE [LARGE SCALE GENOMIC DNA]</scope>
    <source>
        <strain evidence="10 11">P3M-1</strain>
    </source>
</reference>
<comment type="cofactor">
    <cofactor evidence="2">
        <name>pyridoxal 5'-phosphate</name>
        <dbReference type="ChEBI" id="CHEBI:597326"/>
    </cofactor>
</comment>
<keyword evidence="5" id="KW-0663">Pyridoxal phosphate</keyword>
<dbReference type="InterPro" id="IPR036052">
    <property type="entry name" value="TrpB-like_PALP_sf"/>
</dbReference>
<keyword evidence="11" id="KW-1185">Reference proteome</keyword>
<evidence type="ECO:0000256" key="5">
    <source>
        <dbReference type="ARBA" id="ARBA00022898"/>
    </source>
</evidence>
<dbReference type="FunFam" id="3.40.50.1100:FF:000007">
    <property type="entry name" value="L-threonine dehydratase catabolic TdcB"/>
    <property type="match status" value="1"/>
</dbReference>
<comment type="function">
    <text evidence="7">Catalyzes the anaerobic formation of alpha-ketobutyrate and ammonia from threonine in a two-step reaction. The first step involved a dehydration of threonine and a production of enamine intermediates (aminocrotonate), which tautomerizes to its imine form (iminobutyrate). Both intermediates are unstable and short-lived. The second step is the nonenzymatic hydrolysis of the enamine/imine intermediates to form 2-ketobutyrate and free ammonia. In the low water environment of the cell, the second step is accelerated by RidA.</text>
</comment>
<comment type="caution">
    <text evidence="10">The sequence shown here is derived from an EMBL/GenBank/DDBJ whole genome shotgun (WGS) entry which is preliminary data.</text>
</comment>
<keyword evidence="6" id="KW-0456">Lyase</keyword>
<dbReference type="InterPro" id="IPR050147">
    <property type="entry name" value="Ser/Thr_Dehydratase"/>
</dbReference>
<dbReference type="RefSeq" id="WP_075061117.1">
    <property type="nucleotide sequence ID" value="NZ_LGCL01000003.1"/>
</dbReference>
<evidence type="ECO:0000256" key="8">
    <source>
        <dbReference type="ARBA" id="ARBA00031427"/>
    </source>
</evidence>
<comment type="similarity">
    <text evidence="3">Belongs to the serine/threonine dehydratase family.</text>
</comment>
<dbReference type="STRING" id="1134406.ADN00_01085"/>
<comment type="catalytic activity">
    <reaction evidence="1">
        <text>L-threonine = 2-oxobutanoate + NH4(+)</text>
        <dbReference type="Rhea" id="RHEA:22108"/>
        <dbReference type="ChEBI" id="CHEBI:16763"/>
        <dbReference type="ChEBI" id="CHEBI:28938"/>
        <dbReference type="ChEBI" id="CHEBI:57926"/>
        <dbReference type="EC" id="4.3.1.19"/>
    </reaction>
</comment>
<dbReference type="SUPFAM" id="SSF53686">
    <property type="entry name" value="Tryptophan synthase beta subunit-like PLP-dependent enzymes"/>
    <property type="match status" value="1"/>
</dbReference>
<dbReference type="GO" id="GO:0006567">
    <property type="term" value="P:L-threonine catabolic process"/>
    <property type="evidence" value="ECO:0007669"/>
    <property type="project" value="TreeGrafter"/>
</dbReference>
<dbReference type="GO" id="GO:0009097">
    <property type="term" value="P:isoleucine biosynthetic process"/>
    <property type="evidence" value="ECO:0007669"/>
    <property type="project" value="TreeGrafter"/>
</dbReference>
<dbReference type="PANTHER" id="PTHR48078">
    <property type="entry name" value="THREONINE DEHYDRATASE, MITOCHONDRIAL-RELATED"/>
    <property type="match status" value="1"/>
</dbReference>
<dbReference type="Proteomes" id="UP000050417">
    <property type="component" value="Unassembled WGS sequence"/>
</dbReference>
<evidence type="ECO:0000256" key="1">
    <source>
        <dbReference type="ARBA" id="ARBA00001274"/>
    </source>
</evidence>
<dbReference type="GO" id="GO:0004794">
    <property type="term" value="F:threonine deaminase activity"/>
    <property type="evidence" value="ECO:0007669"/>
    <property type="project" value="UniProtKB-EC"/>
</dbReference>
<dbReference type="GO" id="GO:0003941">
    <property type="term" value="F:L-serine ammonia-lyase activity"/>
    <property type="evidence" value="ECO:0007669"/>
    <property type="project" value="TreeGrafter"/>
</dbReference>
<dbReference type="PANTHER" id="PTHR48078:SF6">
    <property type="entry name" value="L-THREONINE DEHYDRATASE CATABOLIC TDCB"/>
    <property type="match status" value="1"/>
</dbReference>
<evidence type="ECO:0000256" key="2">
    <source>
        <dbReference type="ARBA" id="ARBA00001933"/>
    </source>
</evidence>
<accession>A0A0P6XLV5</accession>
<dbReference type="GO" id="GO:0030170">
    <property type="term" value="F:pyridoxal phosphate binding"/>
    <property type="evidence" value="ECO:0007669"/>
    <property type="project" value="InterPro"/>
</dbReference>
<feature type="domain" description="Tryptophan synthase beta chain-like PALP" evidence="9">
    <location>
        <begin position="19"/>
        <end position="310"/>
    </location>
</feature>
<protein>
    <recommendedName>
        <fullName evidence="4">threonine ammonia-lyase</fullName>
        <ecNumber evidence="4">4.3.1.19</ecNumber>
    </recommendedName>
    <alternativeName>
        <fullName evidence="8">Threonine deaminase</fullName>
    </alternativeName>
</protein>
<proteinExistence type="inferred from homology"/>
<dbReference type="InterPro" id="IPR001926">
    <property type="entry name" value="TrpB-like_PALP"/>
</dbReference>
<gene>
    <name evidence="10" type="ORF">ADN00_01085</name>
</gene>
<evidence type="ECO:0000256" key="3">
    <source>
        <dbReference type="ARBA" id="ARBA00010869"/>
    </source>
</evidence>
<sequence length="328" mass="34484">MLQDLELTLKHIYEARQLISPHIRKTPLLEMPELSALAEAPVLAKAENLQITGSFKIRGAANKLLHLTPQQKAKGVLTCSSGNHGRALSLMAQKLGVHAVVCITEAVPPNKRQAILDLGGELIVGGKTADDALIFADQLEVERGLTMTHSFDDPNAITGQGTIGLEIMEDAPQVDTFVVPLSGGSLLSGIALAVKSANPKARVIGVSMQRAPVMIESLKAGHVVEIPEEPTLADGLAGGIGLNNTWTFRYVQRLADETITVSEEEIASAMFHALHHHHLVLEGAGAVGLAALLAGKVKSSGQGIAVVLSGGNVNLPVLIKIASQKLAV</sequence>
<dbReference type="PROSITE" id="PS00165">
    <property type="entry name" value="DEHYDRATASE_SER_THR"/>
    <property type="match status" value="1"/>
</dbReference>
<evidence type="ECO:0000313" key="11">
    <source>
        <dbReference type="Proteomes" id="UP000050417"/>
    </source>
</evidence>
<dbReference type="CDD" id="cd01562">
    <property type="entry name" value="Thr-dehyd"/>
    <property type="match status" value="1"/>
</dbReference>
<dbReference type="PATRIC" id="fig|1134406.4.peg.1961"/>
<name>A0A0P6XLV5_9CHLR</name>
<dbReference type="Gene3D" id="3.40.50.1100">
    <property type="match status" value="2"/>
</dbReference>
<dbReference type="EC" id="4.3.1.19" evidence="4"/>
<evidence type="ECO:0000256" key="7">
    <source>
        <dbReference type="ARBA" id="ARBA00025527"/>
    </source>
</evidence>
<dbReference type="FunFam" id="3.40.50.1100:FF:000005">
    <property type="entry name" value="Threonine dehydratase catabolic"/>
    <property type="match status" value="1"/>
</dbReference>
<evidence type="ECO:0000313" key="10">
    <source>
        <dbReference type="EMBL" id="KPL80817.1"/>
    </source>
</evidence>
<dbReference type="AlphaFoldDB" id="A0A0P6XLV5"/>